<dbReference type="EMBL" id="SPHZ02000007">
    <property type="protein sequence ID" value="KAF0907788.1"/>
    <property type="molecule type" value="Genomic_DNA"/>
</dbReference>
<comment type="caution">
    <text evidence="2">The sequence shown here is derived from an EMBL/GenBank/DDBJ whole genome shotgun (WGS) entry which is preliminary data.</text>
</comment>
<protein>
    <submittedName>
        <fullName evidence="2">Uncharacterized protein</fullName>
    </submittedName>
</protein>
<keyword evidence="3" id="KW-1185">Reference proteome</keyword>
<evidence type="ECO:0000256" key="1">
    <source>
        <dbReference type="SAM" id="MobiDB-lite"/>
    </source>
</evidence>
<reference evidence="2 3" key="1">
    <citation type="submission" date="2019-11" db="EMBL/GenBank/DDBJ databases">
        <title>Whole genome sequence of Oryza granulata.</title>
        <authorList>
            <person name="Li W."/>
        </authorList>
    </citation>
    <scope>NUCLEOTIDE SEQUENCE [LARGE SCALE GENOMIC DNA]</scope>
    <source>
        <strain evidence="3">cv. Menghai</strain>
        <tissue evidence="2">Leaf</tissue>
    </source>
</reference>
<dbReference type="AlphaFoldDB" id="A0A6G1D4W3"/>
<evidence type="ECO:0000313" key="2">
    <source>
        <dbReference type="EMBL" id="KAF0907788.1"/>
    </source>
</evidence>
<feature type="region of interest" description="Disordered" evidence="1">
    <location>
        <begin position="147"/>
        <end position="193"/>
    </location>
</feature>
<gene>
    <name evidence="2" type="ORF">E2562_020862</name>
</gene>
<proteinExistence type="predicted"/>
<name>A0A6G1D4W3_9ORYZ</name>
<sequence>MKAAGGLGIVLEASRSVFGKKYGATAPYKVALLSAVVSTGSAVPSPELDPKPRRSEFIRPRVVLHSVVYRAATTEYAPDADGWKRVEGRWRPQARFGLHAPLGQFQKTSEAGVSIASPHSTVLLIAVEACGLLKFLTSPSLLPWPARTKFNGQGGQSHRWVRQRRPISHGEESETLPPPSTGSSSGGNVADRAPELSGVQAPVATAGRVTKPKCVLDRSTNIQRMEDDLRRALSVMVIGSGQLVSAETVIAEVVRRFNIDSNILEIYPRLARRFPARSAR</sequence>
<evidence type="ECO:0000313" key="3">
    <source>
        <dbReference type="Proteomes" id="UP000479710"/>
    </source>
</evidence>
<organism evidence="2 3">
    <name type="scientific">Oryza meyeriana var. granulata</name>
    <dbReference type="NCBI Taxonomy" id="110450"/>
    <lineage>
        <taxon>Eukaryota</taxon>
        <taxon>Viridiplantae</taxon>
        <taxon>Streptophyta</taxon>
        <taxon>Embryophyta</taxon>
        <taxon>Tracheophyta</taxon>
        <taxon>Spermatophyta</taxon>
        <taxon>Magnoliopsida</taxon>
        <taxon>Liliopsida</taxon>
        <taxon>Poales</taxon>
        <taxon>Poaceae</taxon>
        <taxon>BOP clade</taxon>
        <taxon>Oryzoideae</taxon>
        <taxon>Oryzeae</taxon>
        <taxon>Oryzinae</taxon>
        <taxon>Oryza</taxon>
        <taxon>Oryza meyeriana</taxon>
    </lineage>
</organism>
<accession>A0A6G1D4W3</accession>
<dbReference type="Proteomes" id="UP000479710">
    <property type="component" value="Unassembled WGS sequence"/>
</dbReference>